<protein>
    <submittedName>
        <fullName evidence="1">Uncharacterized protein</fullName>
    </submittedName>
</protein>
<evidence type="ECO:0000313" key="2">
    <source>
        <dbReference type="Proteomes" id="UP000499080"/>
    </source>
</evidence>
<organism evidence="1 2">
    <name type="scientific">Araneus ventricosus</name>
    <name type="common">Orbweaver spider</name>
    <name type="synonym">Epeira ventricosa</name>
    <dbReference type="NCBI Taxonomy" id="182803"/>
    <lineage>
        <taxon>Eukaryota</taxon>
        <taxon>Metazoa</taxon>
        <taxon>Ecdysozoa</taxon>
        <taxon>Arthropoda</taxon>
        <taxon>Chelicerata</taxon>
        <taxon>Arachnida</taxon>
        <taxon>Araneae</taxon>
        <taxon>Araneomorphae</taxon>
        <taxon>Entelegynae</taxon>
        <taxon>Araneoidea</taxon>
        <taxon>Araneidae</taxon>
        <taxon>Araneus</taxon>
    </lineage>
</organism>
<dbReference type="EMBL" id="BGPR01002621">
    <property type="protein sequence ID" value="GBM76444.1"/>
    <property type="molecule type" value="Genomic_DNA"/>
</dbReference>
<comment type="caution">
    <text evidence="1">The sequence shown here is derived from an EMBL/GenBank/DDBJ whole genome shotgun (WGS) entry which is preliminary data.</text>
</comment>
<sequence length="100" mass="11065">MFSVFSGFQAGWLQARKPNPLKVSRVCGSEKDKSGVYELNDLPLVWCGCLAKGCQLRCRPCHLTAVQNFEVSPQIAVVSLENGKLIQPNQPKPPKFFACI</sequence>
<evidence type="ECO:0000313" key="1">
    <source>
        <dbReference type="EMBL" id="GBM76444.1"/>
    </source>
</evidence>
<dbReference type="AlphaFoldDB" id="A0A4Y2IFP2"/>
<name>A0A4Y2IFP2_ARAVE</name>
<keyword evidence="2" id="KW-1185">Reference proteome</keyword>
<dbReference type="Proteomes" id="UP000499080">
    <property type="component" value="Unassembled WGS sequence"/>
</dbReference>
<reference evidence="1 2" key="1">
    <citation type="journal article" date="2019" name="Sci. Rep.">
        <title>Orb-weaving spider Araneus ventricosus genome elucidates the spidroin gene catalogue.</title>
        <authorList>
            <person name="Kono N."/>
            <person name="Nakamura H."/>
            <person name="Ohtoshi R."/>
            <person name="Moran D.A.P."/>
            <person name="Shinohara A."/>
            <person name="Yoshida Y."/>
            <person name="Fujiwara M."/>
            <person name="Mori M."/>
            <person name="Tomita M."/>
            <person name="Arakawa K."/>
        </authorList>
    </citation>
    <scope>NUCLEOTIDE SEQUENCE [LARGE SCALE GENOMIC DNA]</scope>
</reference>
<gene>
    <name evidence="1" type="ORF">AVEN_31133_1</name>
</gene>
<proteinExistence type="predicted"/>
<accession>A0A4Y2IFP2</accession>